<dbReference type="Gene3D" id="3.30.70.270">
    <property type="match status" value="1"/>
</dbReference>
<evidence type="ECO:0000256" key="15">
    <source>
        <dbReference type="ARBA" id="ARBA00049244"/>
    </source>
</evidence>
<dbReference type="Pfam" id="PF11798">
    <property type="entry name" value="IMS_HHH"/>
    <property type="match status" value="1"/>
</dbReference>
<dbReference type="AlphaFoldDB" id="A0A7C6AH74"/>
<dbReference type="PANTHER" id="PTHR11076">
    <property type="entry name" value="DNA REPAIR POLYMERASE UMUC / TRANSFERASE FAMILY MEMBER"/>
    <property type="match status" value="1"/>
</dbReference>
<keyword evidence="11 16" id="KW-0460">Magnesium</keyword>
<dbReference type="InterPro" id="IPR043502">
    <property type="entry name" value="DNA/RNA_pol_sf"/>
</dbReference>
<evidence type="ECO:0000256" key="9">
    <source>
        <dbReference type="ARBA" id="ARBA00022723"/>
    </source>
</evidence>
<keyword evidence="10 16" id="KW-0227">DNA damage</keyword>
<comment type="similarity">
    <text evidence="2 16">Belongs to the DNA polymerase type-Y family.</text>
</comment>
<dbReference type="FunFam" id="3.30.1490.100:FF:000004">
    <property type="entry name" value="DNA polymerase IV"/>
    <property type="match status" value="1"/>
</dbReference>
<dbReference type="GO" id="GO:0009432">
    <property type="term" value="P:SOS response"/>
    <property type="evidence" value="ECO:0007669"/>
    <property type="project" value="TreeGrafter"/>
</dbReference>
<dbReference type="EC" id="2.7.7.7" evidence="16"/>
<dbReference type="PANTHER" id="PTHR11076:SF33">
    <property type="entry name" value="DNA POLYMERASE KAPPA"/>
    <property type="match status" value="1"/>
</dbReference>
<evidence type="ECO:0000256" key="16">
    <source>
        <dbReference type="HAMAP-Rule" id="MF_01113"/>
    </source>
</evidence>
<feature type="domain" description="UmuC" evidence="17">
    <location>
        <begin position="2"/>
        <end position="183"/>
    </location>
</feature>
<dbReference type="Pfam" id="PF11799">
    <property type="entry name" value="IMS_C"/>
    <property type="match status" value="1"/>
</dbReference>
<gene>
    <name evidence="16" type="primary">dinB</name>
    <name evidence="18" type="ORF">ENV70_08105</name>
</gene>
<reference evidence="18" key="1">
    <citation type="journal article" date="2020" name="mSystems">
        <title>Genome- and Community-Level Interaction Insights into Carbon Utilization and Element Cycling Functions of Hydrothermarchaeota in Hydrothermal Sediment.</title>
        <authorList>
            <person name="Zhou Z."/>
            <person name="Liu Y."/>
            <person name="Xu W."/>
            <person name="Pan J."/>
            <person name="Luo Z.H."/>
            <person name="Li M."/>
        </authorList>
    </citation>
    <scope>NUCLEOTIDE SEQUENCE [LARGE SCALE GENOMIC DNA]</scope>
    <source>
        <strain evidence="18">SpSt-783</strain>
    </source>
</reference>
<comment type="subcellular location">
    <subcellularLocation>
        <location evidence="1 16">Cytoplasm</location>
    </subcellularLocation>
</comment>
<evidence type="ECO:0000256" key="7">
    <source>
        <dbReference type="ARBA" id="ARBA00022695"/>
    </source>
</evidence>
<keyword evidence="9 16" id="KW-0479">Metal-binding</keyword>
<keyword evidence="14 16" id="KW-0234">DNA repair</keyword>
<comment type="cofactor">
    <cofactor evidence="16">
        <name>Mg(2+)</name>
        <dbReference type="ChEBI" id="CHEBI:18420"/>
    </cofactor>
    <text evidence="16">Binds 2 magnesium ions per subunit.</text>
</comment>
<dbReference type="GO" id="GO:0003887">
    <property type="term" value="F:DNA-directed DNA polymerase activity"/>
    <property type="evidence" value="ECO:0007669"/>
    <property type="project" value="UniProtKB-UniRule"/>
</dbReference>
<evidence type="ECO:0000256" key="8">
    <source>
        <dbReference type="ARBA" id="ARBA00022705"/>
    </source>
</evidence>
<dbReference type="GO" id="GO:0005829">
    <property type="term" value="C:cytosol"/>
    <property type="evidence" value="ECO:0007669"/>
    <property type="project" value="TreeGrafter"/>
</dbReference>
<feature type="binding site" evidence="16">
    <location>
        <position position="6"/>
    </location>
    <ligand>
        <name>Mg(2+)</name>
        <dbReference type="ChEBI" id="CHEBI:18420"/>
    </ligand>
</feature>
<dbReference type="SUPFAM" id="SSF100879">
    <property type="entry name" value="Lesion bypass DNA polymerase (Y-family), little finger domain"/>
    <property type="match status" value="1"/>
</dbReference>
<dbReference type="HAMAP" id="MF_01113">
    <property type="entry name" value="DNApol_IV"/>
    <property type="match status" value="1"/>
</dbReference>
<evidence type="ECO:0000256" key="12">
    <source>
        <dbReference type="ARBA" id="ARBA00022932"/>
    </source>
</evidence>
<dbReference type="GO" id="GO:0006261">
    <property type="term" value="P:DNA-templated DNA replication"/>
    <property type="evidence" value="ECO:0007669"/>
    <property type="project" value="UniProtKB-UniRule"/>
</dbReference>
<protein>
    <recommendedName>
        <fullName evidence="16">DNA polymerase IV</fullName>
        <shortName evidence="16">Pol IV</shortName>
        <ecNumber evidence="16">2.7.7.7</ecNumber>
    </recommendedName>
</protein>
<evidence type="ECO:0000256" key="6">
    <source>
        <dbReference type="ARBA" id="ARBA00022679"/>
    </source>
</evidence>
<keyword evidence="12 16" id="KW-0239">DNA-directed DNA polymerase</keyword>
<keyword evidence="6 16" id="KW-0808">Transferase</keyword>
<dbReference type="SUPFAM" id="SSF56672">
    <property type="entry name" value="DNA/RNA polymerases"/>
    <property type="match status" value="1"/>
</dbReference>
<feature type="site" description="Substrate discrimination" evidence="16">
    <location>
        <position position="11"/>
    </location>
</feature>
<dbReference type="NCBIfam" id="NF002677">
    <property type="entry name" value="PRK02406.1"/>
    <property type="match status" value="1"/>
</dbReference>
<evidence type="ECO:0000256" key="11">
    <source>
        <dbReference type="ARBA" id="ARBA00022842"/>
    </source>
</evidence>
<dbReference type="InterPro" id="IPR022880">
    <property type="entry name" value="DNApol_IV"/>
</dbReference>
<dbReference type="InterPro" id="IPR001126">
    <property type="entry name" value="UmuC"/>
</dbReference>
<comment type="function">
    <text evidence="16">Poorly processive, error-prone DNA polymerase involved in untargeted mutagenesis. Copies undamaged DNA at stalled replication forks, which arise in vivo from mismatched or misaligned primer ends. These misaligned primers can be extended by PolIV. Exhibits no 3'-5' exonuclease (proofreading) activity. May be involved in translesional synthesis, in conjunction with the beta clamp from PolIII.</text>
</comment>
<feature type="active site" evidence="16">
    <location>
        <position position="102"/>
    </location>
</feature>
<name>A0A7C6AH74_UNCW3</name>
<dbReference type="Pfam" id="PF00817">
    <property type="entry name" value="IMS"/>
    <property type="match status" value="1"/>
</dbReference>
<keyword evidence="8 16" id="KW-0235">DNA replication</keyword>
<organism evidence="18">
    <name type="scientific">candidate division WOR-3 bacterium</name>
    <dbReference type="NCBI Taxonomy" id="2052148"/>
    <lineage>
        <taxon>Bacteria</taxon>
        <taxon>Bacteria division WOR-3</taxon>
    </lineage>
</organism>
<dbReference type="GO" id="GO:0003684">
    <property type="term" value="F:damaged DNA binding"/>
    <property type="evidence" value="ECO:0007669"/>
    <property type="project" value="InterPro"/>
</dbReference>
<accession>A0A7C6AH74</accession>
<dbReference type="InterPro" id="IPR043128">
    <property type="entry name" value="Rev_trsase/Diguanyl_cyclase"/>
</dbReference>
<proteinExistence type="inferred from homology"/>
<dbReference type="CDD" id="cd03586">
    <property type="entry name" value="PolY_Pol_IV_kappa"/>
    <property type="match status" value="1"/>
</dbReference>
<dbReference type="EMBL" id="DTHJ01000176">
    <property type="protein sequence ID" value="HHS63552.1"/>
    <property type="molecule type" value="Genomic_DNA"/>
</dbReference>
<dbReference type="GO" id="GO:0042276">
    <property type="term" value="P:error-prone translesion synthesis"/>
    <property type="evidence" value="ECO:0007669"/>
    <property type="project" value="TreeGrafter"/>
</dbReference>
<evidence type="ECO:0000256" key="5">
    <source>
        <dbReference type="ARBA" id="ARBA00022490"/>
    </source>
</evidence>
<comment type="caution">
    <text evidence="18">The sequence shown here is derived from an EMBL/GenBank/DDBJ whole genome shotgun (WGS) entry which is preliminary data.</text>
</comment>
<dbReference type="InterPro" id="IPR050116">
    <property type="entry name" value="DNA_polymerase-Y"/>
</dbReference>
<evidence type="ECO:0000256" key="3">
    <source>
        <dbReference type="ARBA" id="ARBA00011245"/>
    </source>
</evidence>
<dbReference type="InterPro" id="IPR036775">
    <property type="entry name" value="DNA_pol_Y-fam_lit_finger_sf"/>
</dbReference>
<evidence type="ECO:0000256" key="1">
    <source>
        <dbReference type="ARBA" id="ARBA00004496"/>
    </source>
</evidence>
<evidence type="ECO:0000313" key="18">
    <source>
        <dbReference type="EMBL" id="HHS63552.1"/>
    </source>
</evidence>
<sequence length="389" mass="44045">MFLCIDLDAFFVSVEQALNPKLKGKPVVVGALPGERGVVASASYEARKYGIRSGMPVSRAYKLCPCAIFIKPKFSIYEEFSQRFKQILYHYSPIVEMASIDEAFVDIKGTERLFGPPVRLAERLKKEIRDILKLPCSIGIARKKVIAKIACDRSKPDGLVLVSPWQEKEFLFPLPVDVLPGIGPKTLETLKNLKINTVDEFFNTPDWILMIALGKTYKVIKSFIEGGDYRIIQTMKSVSQETTLVEDTNDKGLITSIFYQLIESLCQRLRELGLDSEVCTIKLRFSDFKTITRRVRLNPGTNSQQIIYELSLPALCDMLKENKRVRLIGASLSNLGYNGFQPSIFFQGEDRLNWFNSGIDKARLRFGFNALISANALAFKKFQILNRNV</sequence>
<feature type="binding site" evidence="16">
    <location>
        <position position="101"/>
    </location>
    <ligand>
        <name>Mg(2+)</name>
        <dbReference type="ChEBI" id="CHEBI:18420"/>
    </ligand>
</feature>
<keyword evidence="7 16" id="KW-0548">Nucleotidyltransferase</keyword>
<dbReference type="PROSITE" id="PS50173">
    <property type="entry name" value="UMUC"/>
    <property type="match status" value="1"/>
</dbReference>
<evidence type="ECO:0000256" key="10">
    <source>
        <dbReference type="ARBA" id="ARBA00022763"/>
    </source>
</evidence>
<keyword evidence="5 16" id="KW-0963">Cytoplasm</keyword>
<evidence type="ECO:0000259" key="17">
    <source>
        <dbReference type="PROSITE" id="PS50173"/>
    </source>
</evidence>
<dbReference type="GO" id="GO:0000287">
    <property type="term" value="F:magnesium ion binding"/>
    <property type="evidence" value="ECO:0007669"/>
    <property type="project" value="UniProtKB-UniRule"/>
</dbReference>
<evidence type="ECO:0000256" key="14">
    <source>
        <dbReference type="ARBA" id="ARBA00023204"/>
    </source>
</evidence>
<evidence type="ECO:0000256" key="13">
    <source>
        <dbReference type="ARBA" id="ARBA00023125"/>
    </source>
</evidence>
<keyword evidence="13 16" id="KW-0238">DNA-binding</keyword>
<dbReference type="Gene3D" id="3.30.1490.100">
    <property type="entry name" value="DNA polymerase, Y-family, little finger domain"/>
    <property type="match status" value="1"/>
</dbReference>
<dbReference type="FunFam" id="3.40.1170.60:FF:000001">
    <property type="entry name" value="DNA polymerase IV"/>
    <property type="match status" value="1"/>
</dbReference>
<keyword evidence="4 16" id="KW-0515">Mutator protein</keyword>
<comment type="subunit">
    <text evidence="3 16">Monomer.</text>
</comment>
<dbReference type="InterPro" id="IPR017961">
    <property type="entry name" value="DNA_pol_Y-fam_little_finger"/>
</dbReference>
<dbReference type="Gene3D" id="1.10.150.20">
    <property type="entry name" value="5' to 3' exonuclease, C-terminal subdomain"/>
    <property type="match status" value="1"/>
</dbReference>
<comment type="catalytic activity">
    <reaction evidence="15 16">
        <text>DNA(n) + a 2'-deoxyribonucleoside 5'-triphosphate = DNA(n+1) + diphosphate</text>
        <dbReference type="Rhea" id="RHEA:22508"/>
        <dbReference type="Rhea" id="RHEA-COMP:17339"/>
        <dbReference type="Rhea" id="RHEA-COMP:17340"/>
        <dbReference type="ChEBI" id="CHEBI:33019"/>
        <dbReference type="ChEBI" id="CHEBI:61560"/>
        <dbReference type="ChEBI" id="CHEBI:173112"/>
        <dbReference type="EC" id="2.7.7.7"/>
    </reaction>
</comment>
<evidence type="ECO:0000256" key="2">
    <source>
        <dbReference type="ARBA" id="ARBA00010945"/>
    </source>
</evidence>
<evidence type="ECO:0000256" key="4">
    <source>
        <dbReference type="ARBA" id="ARBA00022457"/>
    </source>
</evidence>
<dbReference type="InterPro" id="IPR024728">
    <property type="entry name" value="PolY_HhH_motif"/>
</dbReference>
<dbReference type="Gene3D" id="3.40.1170.60">
    <property type="match status" value="1"/>
</dbReference>
<dbReference type="GO" id="GO:0006281">
    <property type="term" value="P:DNA repair"/>
    <property type="evidence" value="ECO:0007669"/>
    <property type="project" value="UniProtKB-UniRule"/>
</dbReference>